<proteinExistence type="predicted"/>
<dbReference type="Pfam" id="PF02620">
    <property type="entry name" value="YceD"/>
    <property type="match status" value="1"/>
</dbReference>
<accession>A0ABY7YPP4</accession>
<dbReference type="RefSeq" id="WP_282219411.1">
    <property type="nucleotide sequence ID" value="NZ_CP118246.1"/>
</dbReference>
<evidence type="ECO:0000313" key="2">
    <source>
        <dbReference type="Proteomes" id="UP001220530"/>
    </source>
</evidence>
<gene>
    <name evidence="1" type="ORF">PSQ19_01990</name>
</gene>
<reference evidence="1 2" key="1">
    <citation type="submission" date="2023-02" db="EMBL/GenBank/DDBJ databases">
        <title>Devosia algicola sp. nov., isolated from the phycosphere of marine algae.</title>
        <authorList>
            <person name="Kim J.M."/>
            <person name="Lee J.K."/>
            <person name="Choi B.J."/>
            <person name="Bayburt H."/>
            <person name="Jeon C.O."/>
        </authorList>
    </citation>
    <scope>NUCLEOTIDE SEQUENCE [LARGE SCALE GENOMIC DNA]</scope>
    <source>
        <strain evidence="1 2">G20-9</strain>
    </source>
</reference>
<sequence>MTHKSEPLFLDAIVRVDKLHAPGRDVSVSTAGTRLDELAEILKVTAVERFDATALVAPVRGGVHVTGSLRARIEQPSVVSFEPVYQDIDEPIDRVFMPGASKPANPAAGAEIFVDLEGDIPDPLEGPDLDLTDLLIETIALAIDPYPRRSGESLETLGVAVNDEVTSPFASLKVFKDPSGKQ</sequence>
<name>A0ABY7YPP4_9HYPH</name>
<dbReference type="Proteomes" id="UP001220530">
    <property type="component" value="Chromosome"/>
</dbReference>
<keyword evidence="2" id="KW-1185">Reference proteome</keyword>
<protein>
    <submittedName>
        <fullName evidence="1">DUF177 domain-containing protein</fullName>
    </submittedName>
</protein>
<evidence type="ECO:0000313" key="1">
    <source>
        <dbReference type="EMBL" id="WDR03009.1"/>
    </source>
</evidence>
<dbReference type="EMBL" id="CP118246">
    <property type="protein sequence ID" value="WDR03009.1"/>
    <property type="molecule type" value="Genomic_DNA"/>
</dbReference>
<organism evidence="1 2">
    <name type="scientific">Devosia algicola</name>
    <dbReference type="NCBI Taxonomy" id="3026418"/>
    <lineage>
        <taxon>Bacteria</taxon>
        <taxon>Pseudomonadati</taxon>
        <taxon>Pseudomonadota</taxon>
        <taxon>Alphaproteobacteria</taxon>
        <taxon>Hyphomicrobiales</taxon>
        <taxon>Devosiaceae</taxon>
        <taxon>Devosia</taxon>
    </lineage>
</organism>
<dbReference type="InterPro" id="IPR003772">
    <property type="entry name" value="YceD"/>
</dbReference>